<organism evidence="1 2">
    <name type="scientific">Elysia crispata</name>
    <name type="common">lettuce slug</name>
    <dbReference type="NCBI Taxonomy" id="231223"/>
    <lineage>
        <taxon>Eukaryota</taxon>
        <taxon>Metazoa</taxon>
        <taxon>Spiralia</taxon>
        <taxon>Lophotrochozoa</taxon>
        <taxon>Mollusca</taxon>
        <taxon>Gastropoda</taxon>
        <taxon>Heterobranchia</taxon>
        <taxon>Euthyneura</taxon>
        <taxon>Panpulmonata</taxon>
        <taxon>Sacoglossa</taxon>
        <taxon>Placobranchoidea</taxon>
        <taxon>Plakobranchidae</taxon>
        <taxon>Elysia</taxon>
    </lineage>
</organism>
<protein>
    <submittedName>
        <fullName evidence="1">Uncharacterized protein</fullName>
    </submittedName>
</protein>
<comment type="caution">
    <text evidence="1">The sequence shown here is derived from an EMBL/GenBank/DDBJ whole genome shotgun (WGS) entry which is preliminary data.</text>
</comment>
<reference evidence="1" key="1">
    <citation type="journal article" date="2023" name="G3 (Bethesda)">
        <title>A reference genome for the long-term kleptoplast-retaining sea slug Elysia crispata morphotype clarki.</title>
        <authorList>
            <person name="Eastman K.E."/>
            <person name="Pendleton A.L."/>
            <person name="Shaikh M.A."/>
            <person name="Suttiyut T."/>
            <person name="Ogas R."/>
            <person name="Tomko P."/>
            <person name="Gavelis G."/>
            <person name="Widhalm J.R."/>
            <person name="Wisecaver J.H."/>
        </authorList>
    </citation>
    <scope>NUCLEOTIDE SEQUENCE</scope>
    <source>
        <strain evidence="1">ECLA1</strain>
    </source>
</reference>
<keyword evidence="2" id="KW-1185">Reference proteome</keyword>
<accession>A0AAE1CX34</accession>
<evidence type="ECO:0000313" key="2">
    <source>
        <dbReference type="Proteomes" id="UP001283361"/>
    </source>
</evidence>
<name>A0AAE1CX34_9GAST</name>
<sequence length="72" mass="8023">MTPLTERFATVLAEDDDGFTLFKAESLSYVENSEIPEFHFQFQYIMAFANRLDLVASSAMPGQSFPAIVTAP</sequence>
<dbReference type="AlphaFoldDB" id="A0AAE1CX34"/>
<dbReference type="Proteomes" id="UP001283361">
    <property type="component" value="Unassembled WGS sequence"/>
</dbReference>
<evidence type="ECO:0000313" key="1">
    <source>
        <dbReference type="EMBL" id="KAK3742304.1"/>
    </source>
</evidence>
<dbReference type="EMBL" id="JAWDGP010006365">
    <property type="protein sequence ID" value="KAK3742304.1"/>
    <property type="molecule type" value="Genomic_DNA"/>
</dbReference>
<gene>
    <name evidence="1" type="ORF">RRG08_066078</name>
</gene>
<proteinExistence type="predicted"/>